<reference evidence="9" key="1">
    <citation type="journal article" date="2023" name="G3 (Bethesda)">
        <title>Whole genome assembly and annotation of the endangered Caribbean coral Acropora cervicornis.</title>
        <authorList>
            <person name="Selwyn J.D."/>
            <person name="Vollmer S.V."/>
        </authorList>
    </citation>
    <scope>NUCLEOTIDE SEQUENCE</scope>
    <source>
        <strain evidence="9">K2</strain>
    </source>
</reference>
<evidence type="ECO:0000259" key="6">
    <source>
        <dbReference type="Pfam" id="PF23345"/>
    </source>
</evidence>
<evidence type="ECO:0000256" key="3">
    <source>
        <dbReference type="ARBA" id="ARBA00023242"/>
    </source>
</evidence>
<evidence type="ECO:0000313" key="10">
    <source>
        <dbReference type="Proteomes" id="UP001249851"/>
    </source>
</evidence>
<proteinExistence type="predicted"/>
<comment type="caution">
    <text evidence="9">The sequence shown here is derived from an EMBL/GenBank/DDBJ whole genome shotgun (WGS) entry which is preliminary data.</text>
</comment>
<feature type="domain" description="NUP160 middle TPR" evidence="8">
    <location>
        <begin position="847"/>
        <end position="979"/>
    </location>
</feature>
<dbReference type="Pfam" id="PF23347">
    <property type="entry name" value="TPR_Nup160_C"/>
    <property type="match status" value="1"/>
</dbReference>
<sequence>MADGRSFREVTVPSFQKQGKLIDFTIGSTSTLTVKDEEHGKPHVGGGYAYKESGNLDSLTRNRFIFWRITDDLLELTEKSLDSNLSGNNLEIRFSDGILLPAVYIFETMTHVSVLAATTNSVHRIVFPHPDRLRRHGFSFPSSTSDGNQPSIFSDFSARDLREAYNFGTFTQSCSTFSSWLCQDGNCLFSLATGTGVILLIKLPPSGSDGQVEQFELKQAGMMQRLWSGLVPSSLRRDVLAADAVVSLTIQPLQKHMCVFALCRDLKLRVWSCQDMACIYVKDLVGDIPDDIDLQVSPAQGHLLRKVVDPSLGQFYLALFLYVGDNTQFCVYEVVPSKDILSLSPISFKYFAKENLVDFVVTPSHLWTVWTNTEGDAVVYFTALEGSEDSQQGWTRVFLQPTDQFEVHVPPYKEAREVFLEHVFYPGRFSNHSILKAMQIYRHLPDENGSNLDENVSRGDLKHAVINLIDSEIQMSAPDSEMLHDEYSNLQLHCWNKFFSYVVQYHQVSNKAMGIFVDENTGLDILCFLRPCDVFEQLHLSSDPLDISLLSQEPFADKTLKTCFISFCNVLQLVSQQLSADHLSALENDVKYQLNPALTAEQIAISLLTSVSDEEQEDLDGNSLFEFQQELEASLHKVKGVFKCLDFLLRGLDIQGIVRDAEPDAGWSEAYHAMSCGHLFSSELSLSLLSTSSRQIISSRLSVCKQLLVLLSLMPKLNINKIGLDVRTATQVSSVYIPQTVSLLNSFVSLHWIMEQLALPSPSNAVESNLKQLAALEINEGMDSKTLVDDPSLTVAELFLGGIGGKQLRVHLAHIIKTSQEMEDDAPGPLWSTFFNQAVYTLMDLLWPSRQSALFPEFLLSTHQYLHLQEYANLICNWCDTCQSSWHFLVGQSHLVLGEHHKALGYFRKAAKGIGSKDSLMMKVIQSDVEDTESLLVLFYVKVMKLFEQFDAPEFVIRAAHIALNMALPDDPNIGAFGSLAGVVVGSNFWFNVLATLVLHITNWSTLCLLGSLTTCNLWSNIFKHHLELGHYEFAYNALITNPDHVRRRDCLHKFMVVLCERGQTRQLIEYPFINLQDEFEDIVESHARTVDIMTHNYYDMLYAFHVFRGNYRKAGAAMYEHAMRLGQEVSGLDSLQKQAKCYLAAMNALHLVDPKNAWIVKPLDRVNTTTSNEPPNMSPKRKQGEDGDVLRPDIRSKPRRKVTVLEMRDLEGEYLLVLARLQLIKVEADPTHATGPLLSPQESVALLTQAGLFDNALTVASHFELPKETIFEGLASRCVKLSHIGSGLTRQVEQDAWDWILSNDLGEAQVSGYKSVTDQAWQLLKLYLDRLGPCDGYVYYRCVAAKLLSSGAALPTWLVNDYKRFNAPELLRLYINYDLLLEAVLLSVEYIQAALGNGKEYFGLENALHATSPSVWLPYTAIDQLLLLLKDVQLDSELAKARDELKDQLDRFHEQVATVSHDMINAQWRRAQRKSIPVE</sequence>
<evidence type="ECO:0000256" key="1">
    <source>
        <dbReference type="ARBA" id="ARBA00004123"/>
    </source>
</evidence>
<feature type="domain" description="NUP160 C-terminal TPR" evidence="7">
    <location>
        <begin position="1207"/>
        <end position="1467"/>
    </location>
</feature>
<evidence type="ECO:0000256" key="4">
    <source>
        <dbReference type="SAM" id="MobiDB-lite"/>
    </source>
</evidence>
<keyword evidence="3" id="KW-0539">Nucleus</keyword>
<keyword evidence="2" id="KW-0813">Transport</keyword>
<feature type="region of interest" description="Disordered" evidence="4">
    <location>
        <begin position="1167"/>
        <end position="1194"/>
    </location>
</feature>
<dbReference type="PANTHER" id="PTHR21286:SF0">
    <property type="entry name" value="NUCLEAR PORE COMPLEX PROTEIN NUP160"/>
    <property type="match status" value="1"/>
</dbReference>
<keyword evidence="10" id="KW-1185">Reference proteome</keyword>
<dbReference type="Pfam" id="PF23345">
    <property type="entry name" value="NUP160_helical"/>
    <property type="match status" value="1"/>
</dbReference>
<feature type="domain" description="NUP160 helical" evidence="6">
    <location>
        <begin position="557"/>
        <end position="799"/>
    </location>
</feature>
<dbReference type="InterPro" id="IPR056536">
    <property type="entry name" value="TPR_NUP160_C"/>
</dbReference>
<dbReference type="Pfam" id="PF23354">
    <property type="entry name" value="TPR_NUP160_120_M"/>
    <property type="match status" value="2"/>
</dbReference>
<reference evidence="9" key="2">
    <citation type="journal article" date="2023" name="Science">
        <title>Genomic signatures of disease resistance in endangered staghorn corals.</title>
        <authorList>
            <person name="Vollmer S.V."/>
            <person name="Selwyn J.D."/>
            <person name="Despard B.A."/>
            <person name="Roesel C.L."/>
        </authorList>
    </citation>
    <scope>NUCLEOTIDE SEQUENCE</scope>
    <source>
        <strain evidence="9">K2</strain>
    </source>
</reference>
<evidence type="ECO:0000259" key="7">
    <source>
        <dbReference type="Pfam" id="PF23347"/>
    </source>
</evidence>
<dbReference type="GO" id="GO:0005643">
    <property type="term" value="C:nuclear pore"/>
    <property type="evidence" value="ECO:0007669"/>
    <property type="project" value="UniProtKB-ARBA"/>
</dbReference>
<evidence type="ECO:0000313" key="9">
    <source>
        <dbReference type="EMBL" id="KAK2561527.1"/>
    </source>
</evidence>
<accession>A0AAD9V564</accession>
<dbReference type="InterPro" id="IPR059141">
    <property type="entry name" value="Beta-prop_Nup120_160"/>
</dbReference>
<dbReference type="InterPro" id="IPR021717">
    <property type="entry name" value="Nucleoporin_Nup160"/>
</dbReference>
<feature type="domain" description="NUP160 middle TPR" evidence="8">
    <location>
        <begin position="1017"/>
        <end position="1152"/>
    </location>
</feature>
<name>A0AAD9V564_ACRCE</name>
<dbReference type="EMBL" id="JARQWQ010000032">
    <property type="protein sequence ID" value="KAK2561527.1"/>
    <property type="molecule type" value="Genomic_DNA"/>
</dbReference>
<feature type="compositionally biased region" description="Polar residues" evidence="4">
    <location>
        <begin position="1167"/>
        <end position="1176"/>
    </location>
</feature>
<feature type="domain" description="Nucleoporin Nup120/160 beta-propeller" evidence="5">
    <location>
        <begin position="63"/>
        <end position="536"/>
    </location>
</feature>
<dbReference type="Proteomes" id="UP001249851">
    <property type="component" value="Unassembled WGS sequence"/>
</dbReference>
<evidence type="ECO:0000259" key="5">
    <source>
        <dbReference type="Pfam" id="PF11715"/>
    </source>
</evidence>
<dbReference type="PANTHER" id="PTHR21286">
    <property type="entry name" value="NUCLEAR PORE COMPLEX PROTEIN NUP160"/>
    <property type="match status" value="1"/>
</dbReference>
<dbReference type="InterPro" id="IPR056547">
    <property type="entry name" value="NUP160_helical"/>
</dbReference>
<dbReference type="GO" id="GO:0017056">
    <property type="term" value="F:structural constituent of nuclear pore"/>
    <property type="evidence" value="ECO:0007669"/>
    <property type="project" value="TreeGrafter"/>
</dbReference>
<comment type="subcellular location">
    <subcellularLocation>
        <location evidence="1">Nucleus</location>
    </subcellularLocation>
</comment>
<evidence type="ECO:0000259" key="8">
    <source>
        <dbReference type="Pfam" id="PF23354"/>
    </source>
</evidence>
<dbReference type="Pfam" id="PF11715">
    <property type="entry name" value="Beta-prop_Nup120_160"/>
    <property type="match status" value="1"/>
</dbReference>
<organism evidence="9 10">
    <name type="scientific">Acropora cervicornis</name>
    <name type="common">Staghorn coral</name>
    <dbReference type="NCBI Taxonomy" id="6130"/>
    <lineage>
        <taxon>Eukaryota</taxon>
        <taxon>Metazoa</taxon>
        <taxon>Cnidaria</taxon>
        <taxon>Anthozoa</taxon>
        <taxon>Hexacorallia</taxon>
        <taxon>Scleractinia</taxon>
        <taxon>Astrocoeniina</taxon>
        <taxon>Acroporidae</taxon>
        <taxon>Acropora</taxon>
    </lineage>
</organism>
<dbReference type="InterPro" id="IPR056535">
    <property type="entry name" value="TPR_NUP160_M"/>
</dbReference>
<protein>
    <submittedName>
        <fullName evidence="9">Nuclear pore complex protein Nup160</fullName>
    </submittedName>
</protein>
<feature type="compositionally biased region" description="Basic and acidic residues" evidence="4">
    <location>
        <begin position="1183"/>
        <end position="1194"/>
    </location>
</feature>
<gene>
    <name evidence="9" type="ORF">P5673_015502</name>
</gene>
<evidence type="ECO:0000256" key="2">
    <source>
        <dbReference type="ARBA" id="ARBA00022448"/>
    </source>
</evidence>